<evidence type="ECO:0000256" key="2">
    <source>
        <dbReference type="SAM" id="SignalP"/>
    </source>
</evidence>
<dbReference type="EMBL" id="JAGMUX010000007">
    <property type="protein sequence ID" value="KAH7254317.1"/>
    <property type="molecule type" value="Genomic_DNA"/>
</dbReference>
<sequence length="295" mass="33922">MHIPTLLFYILELASIASAFPSRISNANKLFPRNLIQKLDGNADKDSLRYQPALDFDKDSCYHTAAIDIDGRVNEGLPRFGSVKRDCRDKLRLDNANVYTRKRCNNGWCAYITGMPWSGHVHDWENAVVFVKNNTIRRVAVSANGRYHSTSKPLLQDGHPLIVYHKLFLRTHSLRLAKDKDLKKVKNHYGEWVIADLVGWDGYPSKEFKESLLNHKFGKANFHLRDGQFEWSLEKAAKDGVPGFDCLKDGGDEYKDKDKDEEKNKHEENEKDEGKDKGKDEKKGNDENKEKDKDK</sequence>
<evidence type="ECO:0000313" key="4">
    <source>
        <dbReference type="Proteomes" id="UP000720189"/>
    </source>
</evidence>
<evidence type="ECO:0000313" key="3">
    <source>
        <dbReference type="EMBL" id="KAH7254317.1"/>
    </source>
</evidence>
<reference evidence="3" key="1">
    <citation type="journal article" date="2021" name="Nat. Commun.">
        <title>Genetic determinants of endophytism in the Arabidopsis root mycobiome.</title>
        <authorList>
            <person name="Mesny F."/>
            <person name="Miyauchi S."/>
            <person name="Thiergart T."/>
            <person name="Pickel B."/>
            <person name="Atanasova L."/>
            <person name="Karlsson M."/>
            <person name="Huettel B."/>
            <person name="Barry K.W."/>
            <person name="Haridas S."/>
            <person name="Chen C."/>
            <person name="Bauer D."/>
            <person name="Andreopoulos W."/>
            <person name="Pangilinan J."/>
            <person name="LaButti K."/>
            <person name="Riley R."/>
            <person name="Lipzen A."/>
            <person name="Clum A."/>
            <person name="Drula E."/>
            <person name="Henrissat B."/>
            <person name="Kohler A."/>
            <person name="Grigoriev I.V."/>
            <person name="Martin F.M."/>
            <person name="Hacquard S."/>
        </authorList>
    </citation>
    <scope>NUCLEOTIDE SEQUENCE</scope>
    <source>
        <strain evidence="3">MPI-CAGE-AT-0023</strain>
    </source>
</reference>
<keyword evidence="4" id="KW-1185">Reference proteome</keyword>
<organism evidence="3 4">
    <name type="scientific">Fusarium redolens</name>
    <dbReference type="NCBI Taxonomy" id="48865"/>
    <lineage>
        <taxon>Eukaryota</taxon>
        <taxon>Fungi</taxon>
        <taxon>Dikarya</taxon>
        <taxon>Ascomycota</taxon>
        <taxon>Pezizomycotina</taxon>
        <taxon>Sordariomycetes</taxon>
        <taxon>Hypocreomycetidae</taxon>
        <taxon>Hypocreales</taxon>
        <taxon>Nectriaceae</taxon>
        <taxon>Fusarium</taxon>
        <taxon>Fusarium redolens species complex</taxon>
    </lineage>
</organism>
<feature type="compositionally biased region" description="Basic and acidic residues" evidence="1">
    <location>
        <begin position="246"/>
        <end position="295"/>
    </location>
</feature>
<dbReference type="GeneID" id="70227627"/>
<dbReference type="Pfam" id="PF05630">
    <property type="entry name" value="NPP1"/>
    <property type="match status" value="1"/>
</dbReference>
<dbReference type="PANTHER" id="PTHR33657:SF6">
    <property type="entry name" value="SECRETED PROTEIN"/>
    <property type="match status" value="1"/>
</dbReference>
<dbReference type="OrthoDB" id="89086at2759"/>
<dbReference type="PANTHER" id="PTHR33657">
    <property type="entry name" value="DOMAIN PROTEIN, PUTATIVE (AFU_ORTHOLOGUE AFUA_5G00600)-RELATED"/>
    <property type="match status" value="1"/>
</dbReference>
<proteinExistence type="predicted"/>
<feature type="chain" id="PRO_5040333124" evidence="2">
    <location>
        <begin position="20"/>
        <end position="295"/>
    </location>
</feature>
<feature type="signal peptide" evidence="2">
    <location>
        <begin position="1"/>
        <end position="19"/>
    </location>
</feature>
<protein>
    <submittedName>
        <fullName evidence="3">Necrosis inducing protein-domain-containing protein</fullName>
    </submittedName>
</protein>
<dbReference type="RefSeq" id="XP_046050564.1">
    <property type="nucleotide sequence ID" value="XM_046197673.1"/>
</dbReference>
<feature type="region of interest" description="Disordered" evidence="1">
    <location>
        <begin position="243"/>
        <end position="295"/>
    </location>
</feature>
<gene>
    <name evidence="3" type="ORF">BKA55DRAFT_663595</name>
</gene>
<name>A0A9P9HCU0_FUSRE</name>
<dbReference type="Proteomes" id="UP000720189">
    <property type="component" value="Unassembled WGS sequence"/>
</dbReference>
<evidence type="ECO:0000256" key="1">
    <source>
        <dbReference type="SAM" id="MobiDB-lite"/>
    </source>
</evidence>
<keyword evidence="2" id="KW-0732">Signal</keyword>
<comment type="caution">
    <text evidence="3">The sequence shown here is derived from an EMBL/GenBank/DDBJ whole genome shotgun (WGS) entry which is preliminary data.</text>
</comment>
<dbReference type="AlphaFoldDB" id="A0A9P9HCU0"/>
<dbReference type="InterPro" id="IPR008701">
    <property type="entry name" value="NPP1"/>
</dbReference>
<accession>A0A9P9HCU0</accession>